<organism evidence="1 2">
    <name type="scientific">Ostreobium quekettii</name>
    <dbReference type="NCBI Taxonomy" id="121088"/>
    <lineage>
        <taxon>Eukaryota</taxon>
        <taxon>Viridiplantae</taxon>
        <taxon>Chlorophyta</taxon>
        <taxon>core chlorophytes</taxon>
        <taxon>Ulvophyceae</taxon>
        <taxon>TCBD clade</taxon>
        <taxon>Bryopsidales</taxon>
        <taxon>Ostreobineae</taxon>
        <taxon>Ostreobiaceae</taxon>
        <taxon>Ostreobium</taxon>
    </lineage>
</organism>
<name>A0A8S1INP6_9CHLO</name>
<protein>
    <submittedName>
        <fullName evidence="1">Uncharacterized protein</fullName>
    </submittedName>
</protein>
<dbReference type="EMBL" id="CAJHUC010000409">
    <property type="protein sequence ID" value="CAD7695932.1"/>
    <property type="molecule type" value="Genomic_DNA"/>
</dbReference>
<proteinExistence type="predicted"/>
<dbReference type="Proteomes" id="UP000708148">
    <property type="component" value="Unassembled WGS sequence"/>
</dbReference>
<reference evidence="1" key="1">
    <citation type="submission" date="2020-12" db="EMBL/GenBank/DDBJ databases">
        <authorList>
            <person name="Iha C."/>
        </authorList>
    </citation>
    <scope>NUCLEOTIDE SEQUENCE</scope>
</reference>
<dbReference type="AlphaFoldDB" id="A0A8S1INP6"/>
<comment type="caution">
    <text evidence="1">The sequence shown here is derived from an EMBL/GenBank/DDBJ whole genome shotgun (WGS) entry which is preliminary data.</text>
</comment>
<accession>A0A8S1INP6</accession>
<sequence>MRRVLGPRQDDMQQLYGTKRLRARSAHAPGVHTLNVPTLPVQVVLAGALCLVRRRGDCHIWKCVTELKFREHLIPVCAQRMLSHHFRKMGMKARMMIEDEHRWKICGWALFRDGTQAQEPRYPGQVQVFLVPAYPGRLGPAFGLISILQIAFGCNKRRGFMNTRVDFVFESNVQPTF</sequence>
<evidence type="ECO:0000313" key="2">
    <source>
        <dbReference type="Proteomes" id="UP000708148"/>
    </source>
</evidence>
<keyword evidence="2" id="KW-1185">Reference proteome</keyword>
<gene>
    <name evidence="1" type="ORF">OSTQU699_LOCUS1293</name>
</gene>
<evidence type="ECO:0000313" key="1">
    <source>
        <dbReference type="EMBL" id="CAD7695932.1"/>
    </source>
</evidence>